<keyword evidence="4" id="KW-0997">Cell inner membrane</keyword>
<keyword evidence="8" id="KW-0949">S-adenosyl-L-methionine</keyword>
<evidence type="ECO:0000256" key="4">
    <source>
        <dbReference type="ARBA" id="ARBA00022519"/>
    </source>
</evidence>
<keyword evidence="11 19" id="KW-1133">Transmembrane helix</keyword>
<dbReference type="STRING" id="1121279.SAMN02745887_01785"/>
<evidence type="ECO:0000256" key="18">
    <source>
        <dbReference type="RuleBase" id="RU003794"/>
    </source>
</evidence>
<evidence type="ECO:0000256" key="11">
    <source>
        <dbReference type="ARBA" id="ARBA00022989"/>
    </source>
</evidence>
<dbReference type="GO" id="GO:0006465">
    <property type="term" value="P:signal peptide processing"/>
    <property type="evidence" value="ECO:0007669"/>
    <property type="project" value="TreeGrafter"/>
</dbReference>
<evidence type="ECO:0000256" key="15">
    <source>
        <dbReference type="ARBA" id="ARBA00067082"/>
    </source>
</evidence>
<evidence type="ECO:0000256" key="1">
    <source>
        <dbReference type="ARBA" id="ARBA00004429"/>
    </source>
</evidence>
<dbReference type="EMBL" id="FPKR01000006">
    <property type="protein sequence ID" value="SFZ75900.1"/>
    <property type="molecule type" value="Genomic_DNA"/>
</dbReference>
<keyword evidence="12 19" id="KW-0472">Membrane</keyword>
<keyword evidence="6 18" id="KW-0645">Protease</keyword>
<dbReference type="Proteomes" id="UP000186513">
    <property type="component" value="Unassembled WGS sequence"/>
</dbReference>
<evidence type="ECO:0000259" key="21">
    <source>
        <dbReference type="Pfam" id="PF06750"/>
    </source>
</evidence>
<dbReference type="Pfam" id="PF06750">
    <property type="entry name" value="A24_N_bact"/>
    <property type="match status" value="1"/>
</dbReference>
<feature type="transmembrane region" description="Helical" evidence="19">
    <location>
        <begin position="223"/>
        <end position="241"/>
    </location>
</feature>
<keyword evidence="9 18" id="KW-0812">Transmembrane</keyword>
<evidence type="ECO:0000256" key="9">
    <source>
        <dbReference type="ARBA" id="ARBA00022692"/>
    </source>
</evidence>
<feature type="domain" description="Prepilin type IV endopeptidase peptidase" evidence="20">
    <location>
        <begin position="98"/>
        <end position="207"/>
    </location>
</feature>
<keyword evidence="23" id="KW-1185">Reference proteome</keyword>
<evidence type="ECO:0000256" key="7">
    <source>
        <dbReference type="ARBA" id="ARBA00022679"/>
    </source>
</evidence>
<evidence type="ECO:0000256" key="6">
    <source>
        <dbReference type="ARBA" id="ARBA00022670"/>
    </source>
</evidence>
<name>A0A1K2HGG3_9NEIS</name>
<evidence type="ECO:0000256" key="8">
    <source>
        <dbReference type="ARBA" id="ARBA00022691"/>
    </source>
</evidence>
<feature type="domain" description="Prepilin peptidase A24 N-terminal" evidence="21">
    <location>
        <begin position="23"/>
        <end position="88"/>
    </location>
</feature>
<feature type="transmembrane region" description="Helical" evidence="19">
    <location>
        <begin position="90"/>
        <end position="109"/>
    </location>
</feature>
<evidence type="ECO:0000256" key="3">
    <source>
        <dbReference type="ARBA" id="ARBA00022475"/>
    </source>
</evidence>
<dbReference type="GO" id="GO:0004190">
    <property type="term" value="F:aspartic-type endopeptidase activity"/>
    <property type="evidence" value="ECO:0007669"/>
    <property type="project" value="UniProtKB-EC"/>
</dbReference>
<evidence type="ECO:0000256" key="16">
    <source>
        <dbReference type="ARBA" id="ARBA00071870"/>
    </source>
</evidence>
<dbReference type="AlphaFoldDB" id="A0A1K2HGG3"/>
<reference evidence="22 23" key="1">
    <citation type="submission" date="2016-11" db="EMBL/GenBank/DDBJ databases">
        <authorList>
            <person name="Jaros S."/>
            <person name="Januszkiewicz K."/>
            <person name="Wedrychowicz H."/>
        </authorList>
    </citation>
    <scope>NUCLEOTIDE SEQUENCE [LARGE SCALE GENOMIC DNA]</scope>
    <source>
        <strain evidence="22 23">DSM 18899</strain>
    </source>
</reference>
<comment type="subcellular location">
    <subcellularLocation>
        <location evidence="1">Cell inner membrane</location>
        <topology evidence="1">Multi-pass membrane protein</topology>
    </subcellularLocation>
    <subcellularLocation>
        <location evidence="18">Cell membrane</location>
        <topology evidence="18">Multi-pass membrane protein</topology>
    </subcellularLocation>
</comment>
<evidence type="ECO:0000259" key="20">
    <source>
        <dbReference type="Pfam" id="PF01478"/>
    </source>
</evidence>
<evidence type="ECO:0000256" key="14">
    <source>
        <dbReference type="ARBA" id="ARBA00050401"/>
    </source>
</evidence>
<feature type="transmembrane region" description="Helical" evidence="19">
    <location>
        <begin position="144"/>
        <end position="166"/>
    </location>
</feature>
<comment type="function">
    <text evidence="18">Plays an essential role in type IV pili and type II pseudopili formation by proteolytically removing the leader sequence from substrate proteins and subsequently monomethylating the alpha-amino group of the newly exposed N-terminal phenylalanine.</text>
</comment>
<keyword evidence="5 18" id="KW-0489">Methyltransferase</keyword>
<dbReference type="Pfam" id="PF01478">
    <property type="entry name" value="Peptidase_A24"/>
    <property type="match status" value="1"/>
</dbReference>
<protein>
    <recommendedName>
        <fullName evidence="16 18">Prepilin leader peptidase/N-methyltransferase</fullName>
        <ecNumber evidence="18">2.1.1.-</ecNumber>
        <ecNumber evidence="15 18">3.4.23.43</ecNumber>
    </recommendedName>
</protein>
<keyword evidence="3" id="KW-1003">Cell membrane</keyword>
<accession>A0A1K2HGG3</accession>
<evidence type="ECO:0000313" key="22">
    <source>
        <dbReference type="EMBL" id="SFZ75900.1"/>
    </source>
</evidence>
<dbReference type="PANTHER" id="PTHR30487:SF0">
    <property type="entry name" value="PREPILIN LEADER PEPTIDASE_N-METHYLTRANSFERASE-RELATED"/>
    <property type="match status" value="1"/>
</dbReference>
<dbReference type="Gene3D" id="1.20.120.1220">
    <property type="match status" value="1"/>
</dbReference>
<proteinExistence type="inferred from homology"/>
<dbReference type="InterPro" id="IPR014032">
    <property type="entry name" value="Peptidase_A24A_bac"/>
</dbReference>
<evidence type="ECO:0000256" key="13">
    <source>
        <dbReference type="ARBA" id="ARBA00023268"/>
    </source>
</evidence>
<evidence type="ECO:0000256" key="5">
    <source>
        <dbReference type="ARBA" id="ARBA00022603"/>
    </source>
</evidence>
<evidence type="ECO:0000256" key="17">
    <source>
        <dbReference type="RuleBase" id="RU003793"/>
    </source>
</evidence>
<keyword evidence="13 18" id="KW-0511">Multifunctional enzyme</keyword>
<dbReference type="GO" id="GO:0008168">
    <property type="term" value="F:methyltransferase activity"/>
    <property type="evidence" value="ECO:0007669"/>
    <property type="project" value="UniProtKB-KW"/>
</dbReference>
<sequence>METAFRSECALLDQEEPPVITSPRYNLVTPRSCCPGCNAPIAGYDNIPLLSWLVLGGKCRHCKTAISIRYPSVELITAALSAGLALHFGWGWIAAGSIVFCWFLVALFWIDVDTYLLPDDLTLPLLWLGLLFNLYGGLVSLPHAVIGAVAGYLSLWSVYWLFKLLTGKEGMGYGDFKLLAAIGAWLGWQSLPIVILLSSLVGAVLGIALTLLAKRGWSKPLPFGPYLALAALIALVWGEQLQQMIWRI</sequence>
<dbReference type="EC" id="2.1.1.-" evidence="18"/>
<gene>
    <name evidence="22" type="ORF">SAMN02745887_01785</name>
</gene>
<dbReference type="FunFam" id="1.20.120.1220:FF:000001">
    <property type="entry name" value="Type 4 prepilin-like proteins leader peptide-processing enzyme"/>
    <property type="match status" value="1"/>
</dbReference>
<evidence type="ECO:0000256" key="12">
    <source>
        <dbReference type="ARBA" id="ARBA00023136"/>
    </source>
</evidence>
<evidence type="ECO:0000313" key="23">
    <source>
        <dbReference type="Proteomes" id="UP000186513"/>
    </source>
</evidence>
<dbReference type="PRINTS" id="PR00864">
    <property type="entry name" value="PREPILNPTASE"/>
</dbReference>
<dbReference type="InterPro" id="IPR050882">
    <property type="entry name" value="Prepilin_peptidase/N-MTase"/>
</dbReference>
<dbReference type="PANTHER" id="PTHR30487">
    <property type="entry name" value="TYPE 4 PREPILIN-LIKE PROTEINS LEADER PEPTIDE-PROCESSING ENZYME"/>
    <property type="match status" value="1"/>
</dbReference>
<organism evidence="22 23">
    <name type="scientific">Chitinimonas taiwanensis DSM 18899</name>
    <dbReference type="NCBI Taxonomy" id="1121279"/>
    <lineage>
        <taxon>Bacteria</taxon>
        <taxon>Pseudomonadati</taxon>
        <taxon>Pseudomonadota</taxon>
        <taxon>Betaproteobacteria</taxon>
        <taxon>Neisseriales</taxon>
        <taxon>Chitinibacteraceae</taxon>
        <taxon>Chitinimonas</taxon>
    </lineage>
</organism>
<evidence type="ECO:0000256" key="2">
    <source>
        <dbReference type="ARBA" id="ARBA00005801"/>
    </source>
</evidence>
<dbReference type="GO" id="GO:0032259">
    <property type="term" value="P:methylation"/>
    <property type="evidence" value="ECO:0007669"/>
    <property type="project" value="UniProtKB-KW"/>
</dbReference>
<keyword evidence="10 18" id="KW-0378">Hydrolase</keyword>
<dbReference type="EC" id="3.4.23.43" evidence="15 18"/>
<comment type="catalytic activity">
    <reaction evidence="14 18">
        <text>Typically cleaves a -Gly-|-Phe- bond to release an N-terminal, basic peptide of 5-8 residues from type IV prepilin, and then N-methylates the new N-terminal amino group, the methyl donor being S-adenosyl-L-methionine.</text>
        <dbReference type="EC" id="3.4.23.43"/>
    </reaction>
</comment>
<keyword evidence="7 18" id="KW-0808">Transferase</keyword>
<dbReference type="InterPro" id="IPR000045">
    <property type="entry name" value="Prepilin_IV_endopep_pep"/>
</dbReference>
<dbReference type="GO" id="GO:0005886">
    <property type="term" value="C:plasma membrane"/>
    <property type="evidence" value="ECO:0007669"/>
    <property type="project" value="UniProtKB-SubCell"/>
</dbReference>
<evidence type="ECO:0000256" key="19">
    <source>
        <dbReference type="SAM" id="Phobius"/>
    </source>
</evidence>
<comment type="similarity">
    <text evidence="2 17">Belongs to the peptidase A24 family.</text>
</comment>
<dbReference type="InterPro" id="IPR010627">
    <property type="entry name" value="Prepilin_pept_A24_N"/>
</dbReference>
<feature type="transmembrane region" description="Helical" evidence="19">
    <location>
        <begin position="178"/>
        <end position="211"/>
    </location>
</feature>
<evidence type="ECO:0000256" key="10">
    <source>
        <dbReference type="ARBA" id="ARBA00022801"/>
    </source>
</evidence>